<dbReference type="EMBL" id="MH396016">
    <property type="protein sequence ID" value="AXI97652.1"/>
    <property type="molecule type" value="Genomic_DNA"/>
</dbReference>
<dbReference type="AlphaFoldDB" id="A0A345UB16"/>
<geneLocation type="chloroplast" evidence="1"/>
<dbReference type="InterPro" id="IPR010778">
    <property type="entry name" value="DUF1368"/>
</dbReference>
<accession>A0A345UB16</accession>
<evidence type="ECO:0000313" key="1">
    <source>
        <dbReference type="EMBL" id="AXI97652.1"/>
    </source>
</evidence>
<gene>
    <name evidence="1" type="primary">orf218</name>
</gene>
<name>A0A345UB16_9FLOR</name>
<proteinExistence type="predicted"/>
<protein>
    <submittedName>
        <fullName evidence="1">Uncharacterized protein</fullName>
    </submittedName>
</protein>
<keyword evidence="1" id="KW-0150">Chloroplast</keyword>
<dbReference type="GeneID" id="37624333"/>
<keyword evidence="1" id="KW-0934">Plastid</keyword>
<dbReference type="RefSeq" id="YP_009511775.1">
    <property type="nucleotide sequence ID" value="NC_039145.1"/>
</dbReference>
<sequence length="218" mass="25103">MNNNIVSSSDSVIQKEVDKITASIQNSTQHLGQYFQYISGSAIGKSSSEDDWNFCTLILKYISLDNQSERIILILKHFLYRNRYRSKFDQHRNYLTMTIKKAVFFSVKQELIGSCLNNDHDNGKMESTLTTSDLSPSSYPSINRSDVLEVCNLFNIFYFNSSKSATKNFTYENCNNSNNLLKVQEQCMCFRKPIQSFLCIDFSKQAPITISDSLYLNF</sequence>
<organism evidence="1">
    <name type="scientific">Melanthalia intermedia</name>
    <dbReference type="NCBI Taxonomy" id="172989"/>
    <lineage>
        <taxon>Eukaryota</taxon>
        <taxon>Rhodophyta</taxon>
        <taxon>Florideophyceae</taxon>
        <taxon>Rhodymeniophycidae</taxon>
        <taxon>Gracilariales</taxon>
        <taxon>Gracilariaceae</taxon>
        <taxon>Melanthalia</taxon>
    </lineage>
</organism>
<reference evidence="1" key="1">
    <citation type="submission" date="2018-05" db="EMBL/GenBank/DDBJ databases">
        <title>Organellar genomes of Gracilariaceae.</title>
        <authorList>
            <person name="Iha C."/>
            <person name="Oliveira M.C."/>
        </authorList>
    </citation>
    <scope>NUCLEOTIDE SEQUENCE</scope>
</reference>
<dbReference type="Pfam" id="PF07112">
    <property type="entry name" value="DUF1368"/>
    <property type="match status" value="1"/>
</dbReference>